<dbReference type="AlphaFoldDB" id="A0A9P7B1X0"/>
<reference evidence="1 2" key="1">
    <citation type="submission" date="2020-11" db="EMBL/GenBank/DDBJ databases">
        <title>Kefir isolates.</title>
        <authorList>
            <person name="Marcisauskas S."/>
            <person name="Kim Y."/>
            <person name="Blasche S."/>
        </authorList>
    </citation>
    <scope>NUCLEOTIDE SEQUENCE [LARGE SCALE GENOMIC DNA]</scope>
    <source>
        <strain evidence="1 2">OG2</strain>
    </source>
</reference>
<evidence type="ECO:0000313" key="2">
    <source>
        <dbReference type="Proteomes" id="UP000750334"/>
    </source>
</evidence>
<accession>A0A9P7B1X0</accession>
<evidence type="ECO:0000313" key="1">
    <source>
        <dbReference type="EMBL" id="KAG0654161.1"/>
    </source>
</evidence>
<organism evidence="1 2">
    <name type="scientific">Maudiozyma exigua</name>
    <name type="common">Yeast</name>
    <name type="synonym">Kazachstania exigua</name>
    <dbReference type="NCBI Taxonomy" id="34358"/>
    <lineage>
        <taxon>Eukaryota</taxon>
        <taxon>Fungi</taxon>
        <taxon>Dikarya</taxon>
        <taxon>Ascomycota</taxon>
        <taxon>Saccharomycotina</taxon>
        <taxon>Saccharomycetes</taxon>
        <taxon>Saccharomycetales</taxon>
        <taxon>Saccharomycetaceae</taxon>
        <taxon>Maudiozyma</taxon>
    </lineage>
</organism>
<keyword evidence="2" id="KW-1185">Reference proteome</keyword>
<dbReference type="EMBL" id="PUHR01000363">
    <property type="protein sequence ID" value="KAG0654161.1"/>
    <property type="molecule type" value="Genomic_DNA"/>
</dbReference>
<gene>
    <name evidence="1" type="ORF">C6P45_003501</name>
</gene>
<proteinExistence type="predicted"/>
<dbReference type="Proteomes" id="UP000750334">
    <property type="component" value="Unassembled WGS sequence"/>
</dbReference>
<sequence length="133" mass="15214">MHTYTGSNNYIAEFGKKLINNLDAQVADIVLEGFQLDTQMSVADFVGLLHTQVPFLTDQGIYFFDRHSQPLAHENCNTEELQKEIGPIEEYYSIAQQAAEQDILNPTEVQTDINDDLDELYEILKRKGYLDII</sequence>
<protein>
    <submittedName>
        <fullName evidence="1">Uncharacterized protein</fullName>
    </submittedName>
</protein>
<comment type="caution">
    <text evidence="1">The sequence shown here is derived from an EMBL/GenBank/DDBJ whole genome shotgun (WGS) entry which is preliminary data.</text>
</comment>
<name>A0A9P7B1X0_MAUEX</name>